<dbReference type="GO" id="GO:0007224">
    <property type="term" value="P:smoothened signaling pathway"/>
    <property type="evidence" value="ECO:0007669"/>
    <property type="project" value="TreeGrafter"/>
</dbReference>
<evidence type="ECO:0000256" key="4">
    <source>
        <dbReference type="ARBA" id="ARBA00022771"/>
    </source>
</evidence>
<dbReference type="HOGENOM" id="CLU_029481_0_0_1"/>
<evidence type="ECO:0000256" key="2">
    <source>
        <dbReference type="ARBA" id="ARBA00022723"/>
    </source>
</evidence>
<evidence type="ECO:0000256" key="7">
    <source>
        <dbReference type="ARBA" id="ARBA00023125"/>
    </source>
</evidence>
<keyword evidence="8" id="KW-0804">Transcription</keyword>
<dbReference type="GO" id="GO:0000981">
    <property type="term" value="F:DNA-binding transcription factor activity, RNA polymerase II-specific"/>
    <property type="evidence" value="ECO:0007669"/>
    <property type="project" value="TreeGrafter"/>
</dbReference>
<dbReference type="InterPro" id="IPR013087">
    <property type="entry name" value="Znf_C2H2_type"/>
</dbReference>
<keyword evidence="3" id="KW-0677">Repeat</keyword>
<dbReference type="STRING" id="685588.A0A067TBN2"/>
<protein>
    <recommendedName>
        <fullName evidence="12">C2H2-type domain-containing protein</fullName>
    </recommendedName>
</protein>
<dbReference type="Proteomes" id="UP000027222">
    <property type="component" value="Unassembled WGS sequence"/>
</dbReference>
<dbReference type="PANTHER" id="PTHR45718">
    <property type="entry name" value="TRANSCRIPTIONAL ACTIVATOR CUBITUS INTERRUPTUS"/>
    <property type="match status" value="1"/>
</dbReference>
<dbReference type="GO" id="GO:0005634">
    <property type="term" value="C:nucleus"/>
    <property type="evidence" value="ECO:0007669"/>
    <property type="project" value="UniProtKB-SubCell"/>
</dbReference>
<proteinExistence type="predicted"/>
<dbReference type="InterPro" id="IPR043359">
    <property type="entry name" value="GLI-like"/>
</dbReference>
<evidence type="ECO:0000256" key="5">
    <source>
        <dbReference type="ARBA" id="ARBA00022833"/>
    </source>
</evidence>
<dbReference type="OrthoDB" id="3437960at2759"/>
<feature type="domain" description="C2H2-type" evidence="12">
    <location>
        <begin position="464"/>
        <end position="491"/>
    </location>
</feature>
<organism evidence="13 14">
    <name type="scientific">Galerina marginata (strain CBS 339.88)</name>
    <dbReference type="NCBI Taxonomy" id="685588"/>
    <lineage>
        <taxon>Eukaryota</taxon>
        <taxon>Fungi</taxon>
        <taxon>Dikarya</taxon>
        <taxon>Basidiomycota</taxon>
        <taxon>Agaricomycotina</taxon>
        <taxon>Agaricomycetes</taxon>
        <taxon>Agaricomycetidae</taxon>
        <taxon>Agaricales</taxon>
        <taxon>Agaricineae</taxon>
        <taxon>Strophariaceae</taxon>
        <taxon>Galerina</taxon>
    </lineage>
</organism>
<evidence type="ECO:0000256" key="6">
    <source>
        <dbReference type="ARBA" id="ARBA00023015"/>
    </source>
</evidence>
<reference evidence="14" key="1">
    <citation type="journal article" date="2014" name="Proc. Natl. Acad. Sci. U.S.A.">
        <title>Extensive sampling of basidiomycete genomes demonstrates inadequacy of the white-rot/brown-rot paradigm for wood decay fungi.</title>
        <authorList>
            <person name="Riley R."/>
            <person name="Salamov A.A."/>
            <person name="Brown D.W."/>
            <person name="Nagy L.G."/>
            <person name="Floudas D."/>
            <person name="Held B.W."/>
            <person name="Levasseur A."/>
            <person name="Lombard V."/>
            <person name="Morin E."/>
            <person name="Otillar R."/>
            <person name="Lindquist E.A."/>
            <person name="Sun H."/>
            <person name="LaButti K.M."/>
            <person name="Schmutz J."/>
            <person name="Jabbour D."/>
            <person name="Luo H."/>
            <person name="Baker S.E."/>
            <person name="Pisabarro A.G."/>
            <person name="Walton J.D."/>
            <person name="Blanchette R.A."/>
            <person name="Henrissat B."/>
            <person name="Martin F."/>
            <person name="Cullen D."/>
            <person name="Hibbett D.S."/>
            <person name="Grigoriev I.V."/>
        </authorList>
    </citation>
    <scope>NUCLEOTIDE SEQUENCE [LARGE SCALE GENOMIC DNA]</scope>
    <source>
        <strain evidence="14">CBS 339.88</strain>
    </source>
</reference>
<dbReference type="Gene3D" id="3.30.160.60">
    <property type="entry name" value="Classic Zinc Finger"/>
    <property type="match status" value="6"/>
</dbReference>
<evidence type="ECO:0000256" key="9">
    <source>
        <dbReference type="ARBA" id="ARBA00023242"/>
    </source>
</evidence>
<evidence type="ECO:0000313" key="13">
    <source>
        <dbReference type="EMBL" id="KDR80536.1"/>
    </source>
</evidence>
<keyword evidence="7" id="KW-0238">DNA-binding</keyword>
<feature type="domain" description="C2H2-type" evidence="12">
    <location>
        <begin position="339"/>
        <end position="369"/>
    </location>
</feature>
<evidence type="ECO:0000256" key="1">
    <source>
        <dbReference type="ARBA" id="ARBA00004123"/>
    </source>
</evidence>
<keyword evidence="5" id="KW-0862">Zinc</keyword>
<name>A0A067TBN2_GALM3</name>
<evidence type="ECO:0000256" key="10">
    <source>
        <dbReference type="PROSITE-ProRule" id="PRU00042"/>
    </source>
</evidence>
<evidence type="ECO:0000259" key="12">
    <source>
        <dbReference type="PROSITE" id="PS50157"/>
    </source>
</evidence>
<dbReference type="FunFam" id="3.30.160.60:FF:000325">
    <property type="entry name" value="ZFP90 zinc finger protein"/>
    <property type="match status" value="1"/>
</dbReference>
<keyword evidence="4 10" id="KW-0863">Zinc-finger</keyword>
<feature type="domain" description="C2H2-type" evidence="12">
    <location>
        <begin position="434"/>
        <end position="463"/>
    </location>
</feature>
<dbReference type="EMBL" id="KL142371">
    <property type="protein sequence ID" value="KDR80536.1"/>
    <property type="molecule type" value="Genomic_DNA"/>
</dbReference>
<dbReference type="PROSITE" id="PS50157">
    <property type="entry name" value="ZINC_FINGER_C2H2_2"/>
    <property type="match status" value="6"/>
</dbReference>
<feature type="domain" description="C2H2-type" evidence="12">
    <location>
        <begin position="372"/>
        <end position="405"/>
    </location>
</feature>
<dbReference type="AlphaFoldDB" id="A0A067TBN2"/>
<keyword evidence="14" id="KW-1185">Reference proteome</keyword>
<evidence type="ECO:0000256" key="3">
    <source>
        <dbReference type="ARBA" id="ARBA00022737"/>
    </source>
</evidence>
<accession>A0A067TBN2</accession>
<dbReference type="PROSITE" id="PS00028">
    <property type="entry name" value="ZINC_FINGER_C2H2_1"/>
    <property type="match status" value="5"/>
</dbReference>
<feature type="domain" description="C2H2-type" evidence="12">
    <location>
        <begin position="406"/>
        <end position="433"/>
    </location>
</feature>
<dbReference type="PANTHER" id="PTHR45718:SF4">
    <property type="entry name" value="TRANSCRIPTIONAL ACTIVATOR CUBITUS INTERRUPTUS"/>
    <property type="match status" value="1"/>
</dbReference>
<dbReference type="InterPro" id="IPR036236">
    <property type="entry name" value="Znf_C2H2_sf"/>
</dbReference>
<dbReference type="SUPFAM" id="SSF57667">
    <property type="entry name" value="beta-beta-alpha zinc fingers"/>
    <property type="match status" value="4"/>
</dbReference>
<evidence type="ECO:0000256" key="11">
    <source>
        <dbReference type="SAM" id="MobiDB-lite"/>
    </source>
</evidence>
<keyword evidence="6" id="KW-0805">Transcription regulation</keyword>
<dbReference type="SMART" id="SM00355">
    <property type="entry name" value="ZnF_C2H2"/>
    <property type="match status" value="8"/>
</dbReference>
<dbReference type="GO" id="GO:0000978">
    <property type="term" value="F:RNA polymerase II cis-regulatory region sequence-specific DNA binding"/>
    <property type="evidence" value="ECO:0007669"/>
    <property type="project" value="UniProtKB-ARBA"/>
</dbReference>
<dbReference type="GO" id="GO:0008270">
    <property type="term" value="F:zinc ion binding"/>
    <property type="evidence" value="ECO:0007669"/>
    <property type="project" value="UniProtKB-KW"/>
</dbReference>
<dbReference type="FunFam" id="3.30.160.60:FF:000125">
    <property type="entry name" value="Putative zinc finger protein 143"/>
    <property type="match status" value="1"/>
</dbReference>
<gene>
    <name evidence="13" type="ORF">GALMADRAFT_90910</name>
</gene>
<keyword evidence="9" id="KW-0539">Nucleus</keyword>
<feature type="domain" description="C2H2-type" evidence="12">
    <location>
        <begin position="492"/>
        <end position="521"/>
    </location>
</feature>
<feature type="region of interest" description="Disordered" evidence="11">
    <location>
        <begin position="312"/>
        <end position="331"/>
    </location>
</feature>
<keyword evidence="2" id="KW-0479">Metal-binding</keyword>
<comment type="subcellular location">
    <subcellularLocation>
        <location evidence="1">Nucleus</location>
    </subcellularLocation>
</comment>
<sequence length="529" mass="58993">MAPSWTNYKHSRRPSPPCRTCPPTELECAEPTCSPSNELTAQCTDQCVVIACSDPNHPESMCDGGGAHTHCDLVCDEAIHCTDCHDFDDFLQGYEDYRPYNPEPPRPTFQAPASSTAPDISWDESFAEFWCACHQPEVTDTKPHESTERTYAHNHIPVARRPNDFLDKTPSYHVSFPADPFPQPPQSSSQLPTLTSCMWDSCHGTFRSLPDLVGHVNDHLFNALPSNTADSFDPFNDHSERQSSLSCRWGDCSSTSPTDFELLVNHLMSDHLGVTPPYPHYHHQPLASSSRATPPPPTSPGIIQSTAVLDDEPQINPSSSASSSPKPTSATPHSCSDAHECRWKGCGQLFQSCDDLTSHINTEHIGGGKAHYECFWDQCLRNGNQGFQSKQKICRHVQSHTGHRPFQCNICQQNFSEAATLQQHIRRHTQEKPYVCDHPGCGKSFAITGALTIHKRTHNGDKPFKCTYCDRGFAESSNLSKHLRTHTGARPYICTEPDCNKSFARPDQLNRHKGVHKKQLRGVTRTTLE</sequence>
<evidence type="ECO:0000313" key="14">
    <source>
        <dbReference type="Proteomes" id="UP000027222"/>
    </source>
</evidence>
<feature type="region of interest" description="Disordered" evidence="11">
    <location>
        <begin position="279"/>
        <end position="304"/>
    </location>
</feature>
<dbReference type="FunFam" id="3.30.160.60:FF:000032">
    <property type="entry name" value="Krueppel-like factor 4"/>
    <property type="match status" value="1"/>
</dbReference>
<dbReference type="Pfam" id="PF00096">
    <property type="entry name" value="zf-C2H2"/>
    <property type="match status" value="4"/>
</dbReference>
<evidence type="ECO:0000256" key="8">
    <source>
        <dbReference type="ARBA" id="ARBA00023163"/>
    </source>
</evidence>
<feature type="compositionally biased region" description="Low complexity" evidence="11">
    <location>
        <begin position="317"/>
        <end position="331"/>
    </location>
</feature>